<evidence type="ECO:0000259" key="2">
    <source>
        <dbReference type="Pfam" id="PF21186"/>
    </source>
</evidence>
<dbReference type="InterPro" id="IPR041218">
    <property type="entry name" value="DUF5606"/>
</dbReference>
<evidence type="ECO:0000313" key="3">
    <source>
        <dbReference type="EMBL" id="PWJ43908.1"/>
    </source>
</evidence>
<dbReference type="InterPro" id="IPR049282">
    <property type="entry name" value="BVU_3817_N_sf"/>
</dbReference>
<comment type="caution">
    <text evidence="3">The sequence shown here is derived from an EMBL/GenBank/DDBJ whole genome shotgun (WGS) entry which is preliminary data.</text>
</comment>
<accession>A0A315ZGC0</accession>
<protein>
    <submittedName>
        <fullName evidence="3">Uncharacterized protein</fullName>
    </submittedName>
</protein>
<dbReference type="OrthoDB" id="675198at2"/>
<reference evidence="3 4" key="1">
    <citation type="submission" date="2018-03" db="EMBL/GenBank/DDBJ databases">
        <title>Genomic Encyclopedia of Archaeal and Bacterial Type Strains, Phase II (KMG-II): from individual species to whole genera.</title>
        <authorList>
            <person name="Goeker M."/>
        </authorList>
    </citation>
    <scope>NUCLEOTIDE SEQUENCE [LARGE SCALE GENOMIC DNA]</scope>
    <source>
        <strain evidence="3 4">DSM 28229</strain>
    </source>
</reference>
<dbReference type="AlphaFoldDB" id="A0A315ZGC0"/>
<gene>
    <name evidence="3" type="ORF">BC781_101258</name>
</gene>
<dbReference type="Gene3D" id="2.30.30.730">
    <property type="match status" value="1"/>
</dbReference>
<organism evidence="3 4">
    <name type="scientific">Sediminitomix flava</name>
    <dbReference type="NCBI Taxonomy" id="379075"/>
    <lineage>
        <taxon>Bacteria</taxon>
        <taxon>Pseudomonadati</taxon>
        <taxon>Bacteroidota</taxon>
        <taxon>Cytophagia</taxon>
        <taxon>Cytophagales</taxon>
        <taxon>Flammeovirgaceae</taxon>
        <taxon>Sediminitomix</taxon>
    </lineage>
</organism>
<feature type="domain" description="DUF6852" evidence="2">
    <location>
        <begin position="52"/>
        <end position="123"/>
    </location>
</feature>
<evidence type="ECO:0000313" key="4">
    <source>
        <dbReference type="Proteomes" id="UP000245535"/>
    </source>
</evidence>
<dbReference type="RefSeq" id="WP_109615436.1">
    <property type="nucleotide sequence ID" value="NZ_QGDO01000001.1"/>
</dbReference>
<evidence type="ECO:0000259" key="1">
    <source>
        <dbReference type="Pfam" id="PF18347"/>
    </source>
</evidence>
<dbReference type="InterPro" id="IPR049281">
    <property type="entry name" value="BVU_3817-like_C_sf"/>
</dbReference>
<dbReference type="Proteomes" id="UP000245535">
    <property type="component" value="Unassembled WGS sequence"/>
</dbReference>
<dbReference type="Gene3D" id="1.10.10.1650">
    <property type="match status" value="1"/>
</dbReference>
<sequence length="145" mass="16004">MNLKDVAAIAGKPGIFKILKPTRNGVIVETIAEKKMKSVVNATQRISVLKEISVYVEGEAEESVPLEDVFGLMKKACEGAKADVNTSDADELADFLASILPAYDRDRVYTSDIKKLVNWYNLLVTYYPEALEAAEEEEDSEEAAE</sequence>
<keyword evidence="4" id="KW-1185">Reference proteome</keyword>
<dbReference type="Pfam" id="PF18347">
    <property type="entry name" value="DUF5606"/>
    <property type="match status" value="1"/>
</dbReference>
<feature type="domain" description="DUF5606" evidence="1">
    <location>
        <begin position="3"/>
        <end position="49"/>
    </location>
</feature>
<dbReference type="Pfam" id="PF21186">
    <property type="entry name" value="DUF6852"/>
    <property type="match status" value="1"/>
</dbReference>
<dbReference type="EMBL" id="QGDO01000001">
    <property type="protein sequence ID" value="PWJ43908.1"/>
    <property type="molecule type" value="Genomic_DNA"/>
</dbReference>
<proteinExistence type="predicted"/>
<name>A0A315ZGC0_SEDFL</name>
<dbReference type="InterPro" id="IPR049280">
    <property type="entry name" value="DUF6852"/>
</dbReference>